<dbReference type="EMBL" id="FTOL01000002">
    <property type="protein sequence ID" value="SIS85202.1"/>
    <property type="molecule type" value="Genomic_DNA"/>
</dbReference>
<accession>A0A1N7MGM0</accession>
<reference evidence="2" key="1">
    <citation type="submission" date="2017-01" db="EMBL/GenBank/DDBJ databases">
        <authorList>
            <person name="Varghese N."/>
            <person name="Submissions S."/>
        </authorList>
    </citation>
    <scope>NUCLEOTIDE SEQUENCE [LARGE SCALE GENOMIC DNA]</scope>
    <source>
        <strain evidence="2">DSM 18017</strain>
    </source>
</reference>
<dbReference type="AlphaFoldDB" id="A0A1N7MGM0"/>
<protein>
    <submittedName>
        <fullName evidence="1">Uncharacterized protein</fullName>
    </submittedName>
</protein>
<proteinExistence type="predicted"/>
<keyword evidence="2" id="KW-1185">Reference proteome</keyword>
<organism evidence="1 2">
    <name type="scientific">Chryseobacterium ureilyticum</name>
    <dbReference type="NCBI Taxonomy" id="373668"/>
    <lineage>
        <taxon>Bacteria</taxon>
        <taxon>Pseudomonadati</taxon>
        <taxon>Bacteroidota</taxon>
        <taxon>Flavobacteriia</taxon>
        <taxon>Flavobacteriales</taxon>
        <taxon>Weeksellaceae</taxon>
        <taxon>Chryseobacterium group</taxon>
        <taxon>Chryseobacterium</taxon>
    </lineage>
</organism>
<name>A0A1N7MGM0_9FLAO</name>
<gene>
    <name evidence="1" type="ORF">SAMN05421786_102569</name>
</gene>
<sequence length="59" mass="6881">MILPSFNSSLCIEYILLQKKGSFLQISQITQRIENIEYDAFNKQRFLASGLMILRNKDV</sequence>
<dbReference type="Proteomes" id="UP000186744">
    <property type="component" value="Unassembled WGS sequence"/>
</dbReference>
<evidence type="ECO:0000313" key="2">
    <source>
        <dbReference type="Proteomes" id="UP000186744"/>
    </source>
</evidence>
<evidence type="ECO:0000313" key="1">
    <source>
        <dbReference type="EMBL" id="SIS85202.1"/>
    </source>
</evidence>